<dbReference type="InParanoid" id="A0A507AKV1"/>
<dbReference type="InterPro" id="IPR015424">
    <property type="entry name" value="PyrdxlP-dep_Trfase"/>
</dbReference>
<dbReference type="GeneID" id="41976144"/>
<gene>
    <name evidence="3" type="ORF">E0L32_008697</name>
</gene>
<name>A0A507AKV1_9PEZI</name>
<organism evidence="3 4">
    <name type="scientific">Thyridium curvatum</name>
    <dbReference type="NCBI Taxonomy" id="1093900"/>
    <lineage>
        <taxon>Eukaryota</taxon>
        <taxon>Fungi</taxon>
        <taxon>Dikarya</taxon>
        <taxon>Ascomycota</taxon>
        <taxon>Pezizomycotina</taxon>
        <taxon>Sordariomycetes</taxon>
        <taxon>Sordariomycetidae</taxon>
        <taxon>Thyridiales</taxon>
        <taxon>Thyridiaceae</taxon>
        <taxon>Thyridium</taxon>
    </lineage>
</organism>
<dbReference type="STRING" id="1093900.A0A507AKV1"/>
<reference evidence="3 4" key="1">
    <citation type="submission" date="2019-06" db="EMBL/GenBank/DDBJ databases">
        <title>Draft genome sequence of the filamentous fungus Phialemoniopsis curvata isolated from diesel fuel.</title>
        <authorList>
            <person name="Varaljay V.A."/>
            <person name="Lyon W.J."/>
            <person name="Crouch A.L."/>
            <person name="Drake C.E."/>
            <person name="Hollomon J.M."/>
            <person name="Nadeau L.J."/>
            <person name="Nunn H.S."/>
            <person name="Stevenson B.S."/>
            <person name="Bojanowski C.L."/>
            <person name="Crookes-Goodson W.J."/>
        </authorList>
    </citation>
    <scope>NUCLEOTIDE SEQUENCE [LARGE SCALE GENOMIC DNA]</scope>
    <source>
        <strain evidence="3 4">D216</strain>
    </source>
</reference>
<comment type="caution">
    <text evidence="3">The sequence shown here is derived from an EMBL/GenBank/DDBJ whole genome shotgun (WGS) entry which is preliminary data.</text>
</comment>
<evidence type="ECO:0000313" key="3">
    <source>
        <dbReference type="EMBL" id="TPX10292.1"/>
    </source>
</evidence>
<feature type="domain" description="Aminotransferase class V" evidence="2">
    <location>
        <begin position="33"/>
        <end position="115"/>
    </location>
</feature>
<keyword evidence="4" id="KW-1185">Reference proteome</keyword>
<dbReference type="Proteomes" id="UP000319257">
    <property type="component" value="Unassembled WGS sequence"/>
</dbReference>
<dbReference type="Pfam" id="PF00266">
    <property type="entry name" value="Aminotran_5"/>
    <property type="match status" value="2"/>
</dbReference>
<dbReference type="RefSeq" id="XP_030992003.1">
    <property type="nucleotide sequence ID" value="XM_031143580.1"/>
</dbReference>
<feature type="domain" description="Aminotransferase class V" evidence="2">
    <location>
        <begin position="169"/>
        <end position="246"/>
    </location>
</feature>
<dbReference type="SUPFAM" id="SSF53383">
    <property type="entry name" value="PLP-dependent transferases"/>
    <property type="match status" value="1"/>
</dbReference>
<sequence length="441" mass="48812">MGDLTSNEAVFGKGMLEHFLIDPEYRNLNQGSFGTFPKVIREKQRAYQDATEARPDPAIRYDNIKLLDRSRAAVAELLRVPADTVVFVSNATVGVNTVLRNLAWAEDGKDEIVYFSTIYGGCGKTIDYVVDTRRGLVSSRMVEVAYPCEDDEIVSRFRDAVAASRKEGKRPRVCLFDVVSSMPGVRFPFEAVTRACREEGVLSLVDGAQGIGLVDLDLGALDPDFFVSNCHKWLHVPRGCAVFYVPLRNQALVPSSVPTSHGYVPKAGQRFSPLPPTSKSVFVNNFEFVGTIDNSPYFCVGDSIAWRRDFLGGEEKILDYTWGLAKEGGRRVAEILGTEVMDNSTGTLTNCAMVNVALPLYIGEGPAGAAVVEAERAFGATQWMLNKCMSEYNTFIVLYAYRGRWWCRLSAQVFLDMDDFEFAGRTLLELCKRVGAGEDKA</sequence>
<dbReference type="OrthoDB" id="5978656at2759"/>
<evidence type="ECO:0000259" key="2">
    <source>
        <dbReference type="Pfam" id="PF00266"/>
    </source>
</evidence>
<dbReference type="PANTHER" id="PTHR43092:SF2">
    <property type="entry name" value="HERCYNYLCYSTEINE SULFOXIDE LYASE"/>
    <property type="match status" value="1"/>
</dbReference>
<accession>A0A507AKV1</accession>
<dbReference type="EMBL" id="SKBQ01000059">
    <property type="protein sequence ID" value="TPX10292.1"/>
    <property type="molecule type" value="Genomic_DNA"/>
</dbReference>
<dbReference type="Gene3D" id="3.40.640.10">
    <property type="entry name" value="Type I PLP-dependent aspartate aminotransferase-like (Major domain)"/>
    <property type="match status" value="1"/>
</dbReference>
<dbReference type="AlphaFoldDB" id="A0A507AKV1"/>
<keyword evidence="1" id="KW-0663">Pyridoxal phosphate</keyword>
<dbReference type="InterPro" id="IPR000192">
    <property type="entry name" value="Aminotrans_V_dom"/>
</dbReference>
<proteinExistence type="predicted"/>
<evidence type="ECO:0000313" key="4">
    <source>
        <dbReference type="Proteomes" id="UP000319257"/>
    </source>
</evidence>
<protein>
    <recommendedName>
        <fullName evidence="2">Aminotransferase class V domain-containing protein</fullName>
    </recommendedName>
</protein>
<dbReference type="InterPro" id="IPR015421">
    <property type="entry name" value="PyrdxlP-dep_Trfase_major"/>
</dbReference>
<dbReference type="PANTHER" id="PTHR43092">
    <property type="entry name" value="L-CYSTEINE DESULFHYDRASE"/>
    <property type="match status" value="1"/>
</dbReference>
<evidence type="ECO:0000256" key="1">
    <source>
        <dbReference type="ARBA" id="ARBA00022898"/>
    </source>
</evidence>